<proteinExistence type="predicted"/>
<keyword evidence="3" id="KW-1185">Reference proteome</keyword>
<evidence type="ECO:0000313" key="3">
    <source>
        <dbReference type="Proteomes" id="UP000499080"/>
    </source>
</evidence>
<evidence type="ECO:0000256" key="1">
    <source>
        <dbReference type="SAM" id="MobiDB-lite"/>
    </source>
</evidence>
<comment type="caution">
    <text evidence="2">The sequence shown here is derived from an EMBL/GenBank/DDBJ whole genome shotgun (WGS) entry which is preliminary data.</text>
</comment>
<accession>A0A4Y2WZJ3</accession>
<dbReference type="Proteomes" id="UP000499080">
    <property type="component" value="Unassembled WGS sequence"/>
</dbReference>
<dbReference type="EMBL" id="BGPR01069004">
    <property type="protein sequence ID" value="GBO42763.1"/>
    <property type="molecule type" value="Genomic_DNA"/>
</dbReference>
<feature type="region of interest" description="Disordered" evidence="1">
    <location>
        <begin position="221"/>
        <end position="254"/>
    </location>
</feature>
<evidence type="ECO:0000313" key="2">
    <source>
        <dbReference type="EMBL" id="GBO42763.1"/>
    </source>
</evidence>
<reference evidence="2 3" key="1">
    <citation type="journal article" date="2019" name="Sci. Rep.">
        <title>Orb-weaving spider Araneus ventricosus genome elucidates the spidroin gene catalogue.</title>
        <authorList>
            <person name="Kono N."/>
            <person name="Nakamura H."/>
            <person name="Ohtoshi R."/>
            <person name="Moran D.A.P."/>
            <person name="Shinohara A."/>
            <person name="Yoshida Y."/>
            <person name="Fujiwara M."/>
            <person name="Mori M."/>
            <person name="Tomita M."/>
            <person name="Arakawa K."/>
        </authorList>
    </citation>
    <scope>NUCLEOTIDE SEQUENCE [LARGE SCALE GENOMIC DNA]</scope>
</reference>
<protein>
    <submittedName>
        <fullName evidence="2">Uncharacterized protein</fullName>
    </submittedName>
</protein>
<organism evidence="2 3">
    <name type="scientific">Araneus ventricosus</name>
    <name type="common">Orbweaver spider</name>
    <name type="synonym">Epeira ventricosa</name>
    <dbReference type="NCBI Taxonomy" id="182803"/>
    <lineage>
        <taxon>Eukaryota</taxon>
        <taxon>Metazoa</taxon>
        <taxon>Ecdysozoa</taxon>
        <taxon>Arthropoda</taxon>
        <taxon>Chelicerata</taxon>
        <taxon>Arachnida</taxon>
        <taxon>Araneae</taxon>
        <taxon>Araneomorphae</taxon>
        <taxon>Entelegynae</taxon>
        <taxon>Araneoidea</taxon>
        <taxon>Araneidae</taxon>
        <taxon>Araneus</taxon>
    </lineage>
</organism>
<sequence>MISNQRPPIRRLTLSPCNAVSDRDYIGYRISDPSIRITRLYDHAIAVSRQTGTIGPILVPRLGWETSLFPHVNKGKMKSTNPIRRYQKRPISNLESAILRFQDMTLSLPSRLQTNRDDIGSPNHDPRFQEMTLSPCHRSLQTNRENIGSRISDPPIPTGLYHQAIRSPYKTDDIRISSRSLIPKTCSIYAITQSPEKQNDIELAILRPQTRLYHHGFAVSRQTGTISGSPNQRSLDSNDISLSPMPSQSPEKQR</sequence>
<gene>
    <name evidence="2" type="ORF">AVEN_215091_1</name>
</gene>
<name>A0A4Y2WZJ3_ARAVE</name>
<dbReference type="AlphaFoldDB" id="A0A4Y2WZJ3"/>